<dbReference type="Gene3D" id="3.20.80.10">
    <property type="entry name" value="Regulatory factor, effector binding domain"/>
    <property type="match status" value="1"/>
</dbReference>
<name>A0ABS4NMD4_9BACL</name>
<sequence length="161" mass="17393">MAGYTIEEKDSFTVIGLGVDLKSDYTDYAGIHKEKMDFWQAVSEDGRLDLLKGLAANDYVFVVNEAVNGKMMHYAGVMAGAAAQIPQEARVIQFPKGEYLVVAGEGATTEELSNTLTGLAFGQALPQAEGYAYVGGPNTAVEMGRRDGSLYGEMWIPVLRN</sequence>
<organism evidence="2 3">
    <name type="scientific">Paenibacillus silagei</name>
    <dbReference type="NCBI Taxonomy" id="1670801"/>
    <lineage>
        <taxon>Bacteria</taxon>
        <taxon>Bacillati</taxon>
        <taxon>Bacillota</taxon>
        <taxon>Bacilli</taxon>
        <taxon>Bacillales</taxon>
        <taxon>Paenibacillaceae</taxon>
        <taxon>Paenibacillus</taxon>
    </lineage>
</organism>
<dbReference type="RefSeq" id="WP_209870763.1">
    <property type="nucleotide sequence ID" value="NZ_JAGGLV010000003.1"/>
</dbReference>
<dbReference type="InterPro" id="IPR011256">
    <property type="entry name" value="Reg_factor_effector_dom_sf"/>
</dbReference>
<accession>A0ABS4NMD4</accession>
<dbReference type="EMBL" id="JAGGLV010000003">
    <property type="protein sequence ID" value="MBP2111227.1"/>
    <property type="molecule type" value="Genomic_DNA"/>
</dbReference>
<keyword evidence="3" id="KW-1185">Reference proteome</keyword>
<dbReference type="Proteomes" id="UP000773462">
    <property type="component" value="Unassembled WGS sequence"/>
</dbReference>
<reference evidence="2 3" key="1">
    <citation type="submission" date="2021-03" db="EMBL/GenBank/DDBJ databases">
        <title>Genomic Encyclopedia of Type Strains, Phase IV (KMG-IV): sequencing the most valuable type-strain genomes for metagenomic binning, comparative biology and taxonomic classification.</title>
        <authorList>
            <person name="Goeker M."/>
        </authorList>
    </citation>
    <scope>NUCLEOTIDE SEQUENCE [LARGE SCALE GENOMIC DNA]</scope>
    <source>
        <strain evidence="2 3">DSM 101953</strain>
    </source>
</reference>
<feature type="domain" description="Integron-associated effector binding protein" evidence="1">
    <location>
        <begin position="5"/>
        <end position="158"/>
    </location>
</feature>
<dbReference type="InterPro" id="IPR029441">
    <property type="entry name" value="Cass2"/>
</dbReference>
<evidence type="ECO:0000313" key="2">
    <source>
        <dbReference type="EMBL" id="MBP2111227.1"/>
    </source>
</evidence>
<comment type="caution">
    <text evidence="2">The sequence shown here is derived from an EMBL/GenBank/DDBJ whole genome shotgun (WGS) entry which is preliminary data.</text>
</comment>
<evidence type="ECO:0000259" key="1">
    <source>
        <dbReference type="Pfam" id="PF14526"/>
    </source>
</evidence>
<proteinExistence type="predicted"/>
<evidence type="ECO:0000313" key="3">
    <source>
        <dbReference type="Proteomes" id="UP000773462"/>
    </source>
</evidence>
<dbReference type="SUPFAM" id="SSF55136">
    <property type="entry name" value="Probable bacterial effector-binding domain"/>
    <property type="match status" value="1"/>
</dbReference>
<gene>
    <name evidence="2" type="ORF">J2Z70_001368</name>
</gene>
<dbReference type="Pfam" id="PF14526">
    <property type="entry name" value="Cass2"/>
    <property type="match status" value="1"/>
</dbReference>
<protein>
    <submittedName>
        <fullName evidence="2">Transcriptional regulator YdeE</fullName>
    </submittedName>
</protein>